<evidence type="ECO:0000256" key="3">
    <source>
        <dbReference type="ARBA" id="ARBA00022660"/>
    </source>
</evidence>
<comment type="caution">
    <text evidence="8">The sequence shown here is derived from an EMBL/GenBank/DDBJ whole genome shotgun (WGS) entry which is preliminary data.</text>
</comment>
<proteinExistence type="predicted"/>
<keyword evidence="4" id="KW-0809">Transit peptide</keyword>
<accession>A0ABU9ZMJ2</accession>
<gene>
    <name evidence="8" type="ORF">PUR21_30285</name>
</gene>
<keyword evidence="9" id="KW-1185">Reference proteome</keyword>
<evidence type="ECO:0000313" key="9">
    <source>
        <dbReference type="Proteomes" id="UP001404845"/>
    </source>
</evidence>
<keyword evidence="6" id="KW-0472">Membrane</keyword>
<dbReference type="RefSeq" id="WP_345972611.1">
    <property type="nucleotide sequence ID" value="NZ_JAQYXL010000003.1"/>
</dbReference>
<feature type="region of interest" description="Disordered" evidence="7">
    <location>
        <begin position="81"/>
        <end position="143"/>
    </location>
</feature>
<evidence type="ECO:0000256" key="5">
    <source>
        <dbReference type="ARBA" id="ARBA00022982"/>
    </source>
</evidence>
<comment type="subcellular location">
    <subcellularLocation>
        <location evidence="1">Membrane</location>
    </subcellularLocation>
</comment>
<keyword evidence="5" id="KW-0249">Electron transport</keyword>
<dbReference type="InterPro" id="IPR006885">
    <property type="entry name" value="NADH_UbQ_FeS_4_mit-like"/>
</dbReference>
<keyword evidence="3" id="KW-0679">Respiratory chain</keyword>
<evidence type="ECO:0000256" key="7">
    <source>
        <dbReference type="SAM" id="MobiDB-lite"/>
    </source>
</evidence>
<evidence type="ECO:0000256" key="6">
    <source>
        <dbReference type="ARBA" id="ARBA00023136"/>
    </source>
</evidence>
<sequence length="143" mass="15634">MTSAPRPNYWVLEFEPSRPPQIEPLMGYTSGNDPYRSIRLKFPTAKAPWTSQSGRTGIMSCARTLGEPGWRTLGRVRRATGCTGASMPREPSGSRSAPIAASQEASSMRARPTRLPATGRVSIRSSKPRSNPSPPLILRRGRV</sequence>
<evidence type="ECO:0000313" key="8">
    <source>
        <dbReference type="EMBL" id="MEN3231865.1"/>
    </source>
</evidence>
<keyword evidence="2" id="KW-0813">Transport</keyword>
<protein>
    <submittedName>
        <fullName evidence="8">ETC complex I subunit</fullName>
    </submittedName>
</protein>
<dbReference type="InterPro" id="IPR038532">
    <property type="entry name" value="NDUFS4-like_sf"/>
</dbReference>
<dbReference type="Pfam" id="PF04800">
    <property type="entry name" value="NDUS4"/>
    <property type="match status" value="1"/>
</dbReference>
<reference evidence="8 9" key="1">
    <citation type="journal article" date="2023" name="PLoS ONE">
        <title>Complete genome assembly of Hawai'i environmental nontuberculous mycobacteria reveals unexpected co-isolation with methylobacteria.</title>
        <authorList>
            <person name="Hendrix J."/>
            <person name="Epperson L.E."/>
            <person name="Tong E.I."/>
            <person name="Chan Y.L."/>
            <person name="Hasan N.A."/>
            <person name="Dawrs S.N."/>
            <person name="Norton G.J."/>
            <person name="Virdi R."/>
            <person name="Crooks J.L."/>
            <person name="Chan E.D."/>
            <person name="Honda J.R."/>
            <person name="Strong M."/>
        </authorList>
    </citation>
    <scope>NUCLEOTIDE SEQUENCE [LARGE SCALE GENOMIC DNA]</scope>
    <source>
        <strain evidence="8 9">NJH_HI01</strain>
    </source>
</reference>
<organism evidence="8 9">
    <name type="scientific">Methylorubrum rhodesianum</name>
    <dbReference type="NCBI Taxonomy" id="29427"/>
    <lineage>
        <taxon>Bacteria</taxon>
        <taxon>Pseudomonadati</taxon>
        <taxon>Pseudomonadota</taxon>
        <taxon>Alphaproteobacteria</taxon>
        <taxon>Hyphomicrobiales</taxon>
        <taxon>Methylobacteriaceae</taxon>
        <taxon>Methylorubrum</taxon>
    </lineage>
</organism>
<evidence type="ECO:0000256" key="4">
    <source>
        <dbReference type="ARBA" id="ARBA00022946"/>
    </source>
</evidence>
<name>A0ABU9ZMJ2_9HYPH</name>
<evidence type="ECO:0000256" key="1">
    <source>
        <dbReference type="ARBA" id="ARBA00004370"/>
    </source>
</evidence>
<dbReference type="Gene3D" id="3.30.160.190">
    <property type="entry name" value="atu1810 like domain"/>
    <property type="match status" value="1"/>
</dbReference>
<dbReference type="EMBL" id="JAQYXL010000003">
    <property type="protein sequence ID" value="MEN3231865.1"/>
    <property type="molecule type" value="Genomic_DNA"/>
</dbReference>
<dbReference type="Proteomes" id="UP001404845">
    <property type="component" value="Unassembled WGS sequence"/>
</dbReference>
<evidence type="ECO:0000256" key="2">
    <source>
        <dbReference type="ARBA" id="ARBA00022448"/>
    </source>
</evidence>